<dbReference type="PANTHER" id="PTHR47708">
    <property type="match status" value="1"/>
</dbReference>
<feature type="domain" description="AtuA-like ferredoxin-fold" evidence="2">
    <location>
        <begin position="481"/>
        <end position="575"/>
    </location>
</feature>
<proteinExistence type="predicted"/>
<evidence type="ECO:0000313" key="4">
    <source>
        <dbReference type="Proteomes" id="UP000605846"/>
    </source>
</evidence>
<keyword evidence="4" id="KW-1185">Reference proteome</keyword>
<reference evidence="3" key="1">
    <citation type="submission" date="2020-01" db="EMBL/GenBank/DDBJ databases">
        <title>Genome Sequencing of Three Apophysomyces-Like Fungal Strains Confirms a Novel Fungal Genus in the Mucoromycota with divergent Burkholderia-like Endosymbiotic Bacteria.</title>
        <authorList>
            <person name="Stajich J.E."/>
            <person name="Macias A.M."/>
            <person name="Carter-House D."/>
            <person name="Lovett B."/>
            <person name="Kasson L.R."/>
            <person name="Berry K."/>
            <person name="Grigoriev I."/>
            <person name="Chang Y."/>
            <person name="Spatafora J."/>
            <person name="Kasson M.T."/>
        </authorList>
    </citation>
    <scope>NUCLEOTIDE SEQUENCE</scope>
    <source>
        <strain evidence="3">NRRL A-21654</strain>
    </source>
</reference>
<dbReference type="Proteomes" id="UP000605846">
    <property type="component" value="Unassembled WGS sequence"/>
</dbReference>
<dbReference type="EMBL" id="JABAYA010000057">
    <property type="protein sequence ID" value="KAF7727418.1"/>
    <property type="molecule type" value="Genomic_DNA"/>
</dbReference>
<protein>
    <submittedName>
        <fullName evidence="3">Uncharacterized protein</fullName>
    </submittedName>
</protein>
<dbReference type="AlphaFoldDB" id="A0A8H7BUV8"/>
<name>A0A8H7BUV8_9FUNG</name>
<feature type="domain" description="Acyclic terpene utilisation N-terminal" evidence="1">
    <location>
        <begin position="17"/>
        <end position="437"/>
    </location>
</feature>
<dbReference type="OrthoDB" id="10265871at2759"/>
<dbReference type="InterPro" id="IPR010839">
    <property type="entry name" value="AtuA_N"/>
</dbReference>
<dbReference type="Pfam" id="PF07287">
    <property type="entry name" value="AtuA"/>
    <property type="match status" value="1"/>
</dbReference>
<dbReference type="Pfam" id="PF23544">
    <property type="entry name" value="AtuA_ferredoxin"/>
    <property type="match status" value="1"/>
</dbReference>
<dbReference type="PANTHER" id="PTHR47708:SF2">
    <property type="entry name" value="SI:CH73-132F6.5"/>
    <property type="match status" value="1"/>
</dbReference>
<evidence type="ECO:0000313" key="3">
    <source>
        <dbReference type="EMBL" id="KAF7727418.1"/>
    </source>
</evidence>
<sequence>MGILSARRKRRMMQPSKQGQGVDYIDEFISLVLKPNLPALVKNRTKVVTNAGALDPASCKEAIEALLRKMNLEHQVKVAAVVGDDLLIDKENQTLEAFQEIHPFSAVSATQHHLEADRLPAQDEPIVSLNAYLGSKAVARALDAGAQIVVTGRVVDSALVVGPLMHAYGWHSQLNNYHDLLASASLAGHIIECGCQSTGGNFTDWRLAAHSAYGGYANMGYPIVEFQANGDFVVTKPDRTGGLVSPATVGEQIVYEILDPALYLLPDVILDMRQVRLKQIGHDRVLVQGARGSKPTPWLKCSGIFLDGWKMSGELLIAGAEAKEKAVAVGEAIIRRVRGLYKELGMSDFRNYNIEPMGSEVLYGPNAAKHLVREVVVRLTVHHDDPKALGLFAKEVVPSATCMAPGISGGGSGRPRPVPNLVHFPCLIPKSSVKASVIIGQESYPVEWDEWNADSSSFGKPVPVPPIPEPSSTEGPLVKTKLIHLAYGRSGDKGDVCNIGIIAREPRYLPYIKKSVTEEVVARYMAHLCKGSVTRFELPGLNAVNFVLTRSLGGGGLSSLVVDRQGKTFAQLLLTGLDVELPAHMVPSEAKL</sequence>
<evidence type="ECO:0000259" key="1">
    <source>
        <dbReference type="Pfam" id="PF07287"/>
    </source>
</evidence>
<accession>A0A8H7BUV8</accession>
<organism evidence="3 4">
    <name type="scientific">Apophysomyces ossiformis</name>
    <dbReference type="NCBI Taxonomy" id="679940"/>
    <lineage>
        <taxon>Eukaryota</taxon>
        <taxon>Fungi</taxon>
        <taxon>Fungi incertae sedis</taxon>
        <taxon>Mucoromycota</taxon>
        <taxon>Mucoromycotina</taxon>
        <taxon>Mucoromycetes</taxon>
        <taxon>Mucorales</taxon>
        <taxon>Mucorineae</taxon>
        <taxon>Mucoraceae</taxon>
        <taxon>Apophysomyces</taxon>
    </lineage>
</organism>
<dbReference type="InterPro" id="IPR056362">
    <property type="entry name" value="AtuA-like_ferredoxin_dom"/>
</dbReference>
<comment type="caution">
    <text evidence="3">The sequence shown here is derived from an EMBL/GenBank/DDBJ whole genome shotgun (WGS) entry which is preliminary data.</text>
</comment>
<evidence type="ECO:0000259" key="2">
    <source>
        <dbReference type="Pfam" id="PF23544"/>
    </source>
</evidence>
<gene>
    <name evidence="3" type="ORF">EC973_007582</name>
</gene>